<feature type="signal peptide" evidence="1">
    <location>
        <begin position="1"/>
        <end position="30"/>
    </location>
</feature>
<comment type="caution">
    <text evidence="2">The sequence shown here is derived from an EMBL/GenBank/DDBJ whole genome shotgun (WGS) entry which is preliminary data.</text>
</comment>
<dbReference type="EMBL" id="VOEJ01000004">
    <property type="protein sequence ID" value="TWR29318.1"/>
    <property type="molecule type" value="Genomic_DNA"/>
</dbReference>
<reference evidence="2 3" key="1">
    <citation type="submission" date="2019-07" db="EMBL/GenBank/DDBJ databases">
        <authorList>
            <person name="Kim J."/>
        </authorList>
    </citation>
    <scope>NUCLEOTIDE SEQUENCE [LARGE SCALE GENOMIC DNA]</scope>
    <source>
        <strain evidence="3">dk17</strain>
    </source>
</reference>
<proteinExistence type="predicted"/>
<dbReference type="OrthoDB" id="791707at2"/>
<dbReference type="RefSeq" id="WP_146381807.1">
    <property type="nucleotide sequence ID" value="NZ_VOEJ01000004.1"/>
</dbReference>
<keyword evidence="3" id="KW-1185">Reference proteome</keyword>
<organism evidence="2 3">
    <name type="scientific">Mucilaginibacter pallidiroseus</name>
    <dbReference type="NCBI Taxonomy" id="2599295"/>
    <lineage>
        <taxon>Bacteria</taxon>
        <taxon>Pseudomonadati</taxon>
        <taxon>Bacteroidota</taxon>
        <taxon>Sphingobacteriia</taxon>
        <taxon>Sphingobacteriales</taxon>
        <taxon>Sphingobacteriaceae</taxon>
        <taxon>Mucilaginibacter</taxon>
    </lineage>
</organism>
<evidence type="ECO:0000313" key="3">
    <source>
        <dbReference type="Proteomes" id="UP000320042"/>
    </source>
</evidence>
<dbReference type="AlphaFoldDB" id="A0A563UD86"/>
<name>A0A563UD86_9SPHI</name>
<gene>
    <name evidence="2" type="ORF">FPZ43_10190</name>
</gene>
<protein>
    <recommendedName>
        <fullName evidence="4">Outer membrane protein beta-barrel domain-containing protein</fullName>
    </recommendedName>
</protein>
<keyword evidence="1" id="KW-0732">Signal</keyword>
<sequence length="242" mass="26870">MLSHSLTRTHICAVLLTLFFVTLISFNANAQRSPGMNADGDVLGGSTRSSSAIRSDGWQAAINIGYESPLGELKDIYNGSPTYGINVLRKKDHLLFSGTIDYRNYKPKYADFSYIDEDGYYYSSKYSRYRGIGLYLGVAYEISFDGQFSFYGGLNGGFILTSYKSTINSDFYSGTYEVSNYRTNYVAPKLGFTYMLTNNVSIGLEAKYSLGVTGATYNTRDGGTTEKGFNSYAGNMFLTYCF</sequence>
<feature type="chain" id="PRO_5022245171" description="Outer membrane protein beta-barrel domain-containing protein" evidence="1">
    <location>
        <begin position="31"/>
        <end position="242"/>
    </location>
</feature>
<evidence type="ECO:0000256" key="1">
    <source>
        <dbReference type="SAM" id="SignalP"/>
    </source>
</evidence>
<evidence type="ECO:0000313" key="2">
    <source>
        <dbReference type="EMBL" id="TWR29318.1"/>
    </source>
</evidence>
<dbReference type="Proteomes" id="UP000320042">
    <property type="component" value="Unassembled WGS sequence"/>
</dbReference>
<accession>A0A563UD86</accession>
<evidence type="ECO:0008006" key="4">
    <source>
        <dbReference type="Google" id="ProtNLM"/>
    </source>
</evidence>